<name>A0A7H9EKM7_9LACO</name>
<feature type="compositionally biased region" description="Basic residues" evidence="2">
    <location>
        <begin position="25"/>
        <end position="46"/>
    </location>
</feature>
<dbReference type="Gene3D" id="3.10.20.320">
    <property type="entry name" value="Putative peptidoglycan bound protein (lpxtg motif)"/>
    <property type="match status" value="2"/>
</dbReference>
<evidence type="ECO:0000256" key="2">
    <source>
        <dbReference type="SAM" id="MobiDB-lite"/>
    </source>
</evidence>
<dbReference type="EMBL" id="CP047418">
    <property type="protein sequence ID" value="QLL78278.1"/>
    <property type="molecule type" value="Genomic_DNA"/>
</dbReference>
<proteinExistence type="predicted"/>
<dbReference type="Pfam" id="PF06458">
    <property type="entry name" value="MucBP"/>
    <property type="match status" value="2"/>
</dbReference>
<dbReference type="InterPro" id="IPR009459">
    <property type="entry name" value="MucBP_dom"/>
</dbReference>
<feature type="region of interest" description="Disordered" evidence="2">
    <location>
        <begin position="23"/>
        <end position="60"/>
    </location>
</feature>
<evidence type="ECO:0000313" key="4">
    <source>
        <dbReference type="EMBL" id="QLL78278.1"/>
    </source>
</evidence>
<feature type="domain" description="MucBP" evidence="3">
    <location>
        <begin position="88"/>
        <end position="147"/>
    </location>
</feature>
<reference evidence="4 5" key="1">
    <citation type="submission" date="2020-01" db="EMBL/GenBank/DDBJ databases">
        <title>Complete and circular genome sequences of six lactobacillus isolates from horses.</title>
        <authorList>
            <person name="Hassan H.M."/>
        </authorList>
    </citation>
    <scope>NUCLEOTIDE SEQUENCE [LARGE SCALE GENOMIC DNA]</scope>
    <source>
        <strain evidence="4 5">1A</strain>
    </source>
</reference>
<gene>
    <name evidence="4" type="ORF">GTO87_06555</name>
</gene>
<organism evidence="4 5">
    <name type="scientific">Ligilactobacillus saerimneri</name>
    <dbReference type="NCBI Taxonomy" id="228229"/>
    <lineage>
        <taxon>Bacteria</taxon>
        <taxon>Bacillati</taxon>
        <taxon>Bacillota</taxon>
        <taxon>Bacilli</taxon>
        <taxon>Lactobacillales</taxon>
        <taxon>Lactobacillaceae</taxon>
        <taxon>Ligilactobacillus</taxon>
    </lineage>
</organism>
<dbReference type="KEGG" id="lsw:GTO87_06555"/>
<dbReference type="Proteomes" id="UP000510886">
    <property type="component" value="Chromosome"/>
</dbReference>
<evidence type="ECO:0000259" key="3">
    <source>
        <dbReference type="Pfam" id="PF06458"/>
    </source>
</evidence>
<keyword evidence="1" id="KW-0677">Repeat</keyword>
<feature type="domain" description="MucBP" evidence="3">
    <location>
        <begin position="166"/>
        <end position="215"/>
    </location>
</feature>
<dbReference type="RefSeq" id="WP_180848538.1">
    <property type="nucleotide sequence ID" value="NZ_CP047418.1"/>
</dbReference>
<accession>A0A7H9EKM7</accession>
<evidence type="ECO:0000256" key="1">
    <source>
        <dbReference type="ARBA" id="ARBA00022737"/>
    </source>
</evidence>
<protein>
    <recommendedName>
        <fullName evidence="3">MucBP domain-containing protein</fullName>
    </recommendedName>
</protein>
<dbReference type="AlphaFoldDB" id="A0A7H9EKM7"/>
<sequence>MSIWENVSKFARLFSNNKTALFPQHSRRRKRQRRRQQWQQPPKRKVPTTIDVLPTTNTTNEDIPLMPSADETNVASVQSADEKVAQLIIIYQDQKHQALADPQIISGQIGDATNIKFRQFVGYTLNKIVGYTANFVHHKAILTLTYEKHDGGIIWQFSRNYDNYRLLAKPQFLRGKLGKPYSLAIPQIPNYVFLKANGKLKGQFTEKQQTVTYFFRRADWVDVTTVSHLLRMESYVTCYDDIGGNTLATPLAKDSVWQTFLSVKMADRSLWHNIGGNIWIKETADITYIHPYDMKPELPLLPVQEVDLYATIDFIAGKELLLFNSPFGKKSSSIKNNEQVRITRFIHLEGINWFYVANEGWTTEYYLHFQ</sequence>
<evidence type="ECO:0000313" key="5">
    <source>
        <dbReference type="Proteomes" id="UP000510886"/>
    </source>
</evidence>